<gene>
    <name evidence="1" type="ORF">MJG53_017348</name>
</gene>
<feature type="non-terminal residue" evidence="1">
    <location>
        <position position="1"/>
    </location>
</feature>
<reference evidence="1" key="1">
    <citation type="submission" date="2022-03" db="EMBL/GenBank/DDBJ databases">
        <title>Genomic analyses of argali, domestic sheep and their hybrids provide insights into chromosomal evolution, heterosis and genetic basis of agronomic traits.</title>
        <authorList>
            <person name="Li M."/>
        </authorList>
    </citation>
    <scope>NUCLEOTIDE SEQUENCE</scope>
    <source>
        <strain evidence="1">F1 hybrid</strain>
    </source>
</reference>
<keyword evidence="2" id="KW-1185">Reference proteome</keyword>
<comment type="caution">
    <text evidence="1">The sequence shown here is derived from an EMBL/GenBank/DDBJ whole genome shotgun (WGS) entry which is preliminary data.</text>
</comment>
<proteinExistence type="predicted"/>
<evidence type="ECO:0000313" key="1">
    <source>
        <dbReference type="EMBL" id="KAI4560719.1"/>
    </source>
</evidence>
<protein>
    <submittedName>
        <fullName evidence="1">Uncharacterized protein</fullName>
    </submittedName>
</protein>
<dbReference type="Proteomes" id="UP001057279">
    <property type="component" value="Linkage Group LG22"/>
</dbReference>
<organism evidence="1 2">
    <name type="scientific">Ovis ammon polii x Ovis aries</name>
    <dbReference type="NCBI Taxonomy" id="2918886"/>
    <lineage>
        <taxon>Eukaryota</taxon>
        <taxon>Metazoa</taxon>
        <taxon>Chordata</taxon>
        <taxon>Craniata</taxon>
        <taxon>Vertebrata</taxon>
        <taxon>Euteleostomi</taxon>
        <taxon>Mammalia</taxon>
        <taxon>Eutheria</taxon>
        <taxon>Laurasiatheria</taxon>
        <taxon>Artiodactyla</taxon>
        <taxon>Ruminantia</taxon>
        <taxon>Pecora</taxon>
        <taxon>Bovidae</taxon>
        <taxon>Caprinae</taxon>
        <taxon>Ovis</taxon>
    </lineage>
</organism>
<dbReference type="EMBL" id="CM043047">
    <property type="protein sequence ID" value="KAI4560719.1"/>
    <property type="molecule type" value="Genomic_DNA"/>
</dbReference>
<accession>A0ACB9U8E4</accession>
<sequence>EKDTSDYFSDDTLVVLVNNLFAAGTESTVSTLRWGILFMSRYPEIQKKVHDEIAKVTGSTQP</sequence>
<evidence type="ECO:0000313" key="2">
    <source>
        <dbReference type="Proteomes" id="UP001057279"/>
    </source>
</evidence>
<name>A0ACB9U8E4_9CETA</name>